<proteinExistence type="predicted"/>
<dbReference type="AlphaFoldDB" id="A0A179GHB3"/>
<reference evidence="1 2" key="1">
    <citation type="submission" date="2016-01" db="EMBL/GenBank/DDBJ databases">
        <title>Biosynthesis of antibiotic leucinostatins and their inhibition on Phytophthora in bio-control Purpureocillium lilacinum.</title>
        <authorList>
            <person name="Wang G."/>
            <person name="Liu Z."/>
            <person name="Lin R."/>
            <person name="Li E."/>
            <person name="Mao Z."/>
            <person name="Ling J."/>
            <person name="Yin W."/>
            <person name="Xie B."/>
        </authorList>
    </citation>
    <scope>NUCLEOTIDE SEQUENCE [LARGE SCALE GENOMIC DNA]</scope>
    <source>
        <strain evidence="1">PLBJ-1</strain>
    </source>
</reference>
<sequence>MGVGFQELRGENKGTSQRGCQQLKKGSLAWLRVCVCVLERGGPVAASFG</sequence>
<gene>
    <name evidence="1" type="ORF">VFPBJ_07694</name>
</gene>
<name>A0A179GHB3_PURLI</name>
<evidence type="ECO:0000313" key="1">
    <source>
        <dbReference type="EMBL" id="OAQ77222.1"/>
    </source>
</evidence>
<protein>
    <submittedName>
        <fullName evidence="1">Uncharacterized protein</fullName>
    </submittedName>
</protein>
<accession>A0A179GHB3</accession>
<comment type="caution">
    <text evidence="1">The sequence shown here is derived from an EMBL/GenBank/DDBJ whole genome shotgun (WGS) entry which is preliminary data.</text>
</comment>
<organism evidence="1 2">
    <name type="scientific">Purpureocillium lilacinum</name>
    <name type="common">Paecilomyces lilacinus</name>
    <dbReference type="NCBI Taxonomy" id="33203"/>
    <lineage>
        <taxon>Eukaryota</taxon>
        <taxon>Fungi</taxon>
        <taxon>Dikarya</taxon>
        <taxon>Ascomycota</taxon>
        <taxon>Pezizomycotina</taxon>
        <taxon>Sordariomycetes</taxon>
        <taxon>Hypocreomycetidae</taxon>
        <taxon>Hypocreales</taxon>
        <taxon>Ophiocordycipitaceae</taxon>
        <taxon>Purpureocillium</taxon>
    </lineage>
</organism>
<dbReference type="Proteomes" id="UP000078240">
    <property type="component" value="Unassembled WGS sequence"/>
</dbReference>
<evidence type="ECO:0000313" key="2">
    <source>
        <dbReference type="Proteomes" id="UP000078240"/>
    </source>
</evidence>
<dbReference type="EMBL" id="LSBH01000006">
    <property type="protein sequence ID" value="OAQ77222.1"/>
    <property type="molecule type" value="Genomic_DNA"/>
</dbReference>